<keyword evidence="2" id="KW-1185">Reference proteome</keyword>
<dbReference type="AlphaFoldDB" id="A0A3M7P9Y1"/>
<proteinExistence type="predicted"/>
<evidence type="ECO:0000313" key="1">
    <source>
        <dbReference type="EMBL" id="RMZ95843.1"/>
    </source>
</evidence>
<evidence type="ECO:0000313" key="2">
    <source>
        <dbReference type="Proteomes" id="UP000276133"/>
    </source>
</evidence>
<protein>
    <submittedName>
        <fullName evidence="1">Uncharacterized protein</fullName>
    </submittedName>
</protein>
<dbReference type="Proteomes" id="UP000276133">
    <property type="component" value="Unassembled WGS sequence"/>
</dbReference>
<organism evidence="1 2">
    <name type="scientific">Brachionus plicatilis</name>
    <name type="common">Marine rotifer</name>
    <name type="synonym">Brachionus muelleri</name>
    <dbReference type="NCBI Taxonomy" id="10195"/>
    <lineage>
        <taxon>Eukaryota</taxon>
        <taxon>Metazoa</taxon>
        <taxon>Spiralia</taxon>
        <taxon>Gnathifera</taxon>
        <taxon>Rotifera</taxon>
        <taxon>Eurotatoria</taxon>
        <taxon>Monogononta</taxon>
        <taxon>Pseudotrocha</taxon>
        <taxon>Ploima</taxon>
        <taxon>Brachionidae</taxon>
        <taxon>Brachionus</taxon>
    </lineage>
</organism>
<dbReference type="EMBL" id="REGN01012330">
    <property type="protein sequence ID" value="RMZ95843.1"/>
    <property type="molecule type" value="Genomic_DNA"/>
</dbReference>
<comment type="caution">
    <text evidence="1">The sequence shown here is derived from an EMBL/GenBank/DDBJ whole genome shotgun (WGS) entry which is preliminary data.</text>
</comment>
<name>A0A3M7P9Y1_BRAPC</name>
<sequence>MVWEEKNFNFNFLFTIKIYVLKNFLRKDEKNSLNIMYNNGFITPPRYTIIRIPKRSLLFETSIVVTKHIETI</sequence>
<accession>A0A3M7P9Y1</accession>
<reference evidence="1 2" key="1">
    <citation type="journal article" date="2018" name="Sci. Rep.">
        <title>Genomic signatures of local adaptation to the degree of environmental predictability in rotifers.</title>
        <authorList>
            <person name="Franch-Gras L."/>
            <person name="Hahn C."/>
            <person name="Garcia-Roger E.M."/>
            <person name="Carmona M.J."/>
            <person name="Serra M."/>
            <person name="Gomez A."/>
        </authorList>
    </citation>
    <scope>NUCLEOTIDE SEQUENCE [LARGE SCALE GENOMIC DNA]</scope>
    <source>
        <strain evidence="1">HYR1</strain>
    </source>
</reference>
<gene>
    <name evidence="1" type="ORF">BpHYR1_001673</name>
</gene>